<evidence type="ECO:0000313" key="4">
    <source>
        <dbReference type="Proteomes" id="UP001491310"/>
    </source>
</evidence>
<dbReference type="EMBL" id="JALJOT010000001">
    <property type="protein sequence ID" value="KAK9919089.1"/>
    <property type="molecule type" value="Genomic_DNA"/>
</dbReference>
<organism evidence="3 4">
    <name type="scientific">Coccomyxa subellipsoidea</name>
    <dbReference type="NCBI Taxonomy" id="248742"/>
    <lineage>
        <taxon>Eukaryota</taxon>
        <taxon>Viridiplantae</taxon>
        <taxon>Chlorophyta</taxon>
        <taxon>core chlorophytes</taxon>
        <taxon>Trebouxiophyceae</taxon>
        <taxon>Trebouxiophyceae incertae sedis</taxon>
        <taxon>Coccomyxaceae</taxon>
        <taxon>Coccomyxa</taxon>
    </lineage>
</organism>
<dbReference type="InterPro" id="IPR007608">
    <property type="entry name" value="Senescence_reg_S40"/>
</dbReference>
<protein>
    <submittedName>
        <fullName evidence="3">Uncharacterized protein</fullName>
    </submittedName>
</protein>
<dbReference type="Proteomes" id="UP001491310">
    <property type="component" value="Unassembled WGS sequence"/>
</dbReference>
<dbReference type="Pfam" id="PF04520">
    <property type="entry name" value="Senescence_reg"/>
    <property type="match status" value="1"/>
</dbReference>
<gene>
    <name evidence="3" type="ORF">WJX75_009314</name>
</gene>
<sequence length="190" mass="20512">MGAMIELRPSAELSEGELLFGLDRSESDVSSAVTSALSAALRKDGDDRTPEGRKAAVQEEEGFQTSGATKKRDRAASLLKTPRLMTIVLPDHSDRMPQLKKSQVSLVYRSKGFVPPHELVSQQDILASSLPADPTGASVRTTFRPGSVMEGKGRKLAGLEAVRFRNAIMRQTGFIEPDCADFSISYANGS</sequence>
<proteinExistence type="inferred from homology"/>
<comment type="caution">
    <text evidence="3">The sequence shown here is derived from an EMBL/GenBank/DDBJ whole genome shotgun (WGS) entry which is preliminary data.</text>
</comment>
<feature type="compositionally biased region" description="Basic and acidic residues" evidence="2">
    <location>
        <begin position="41"/>
        <end position="57"/>
    </location>
</feature>
<accession>A0ABR2Z4H4</accession>
<evidence type="ECO:0000256" key="1">
    <source>
        <dbReference type="ARBA" id="ARBA00034773"/>
    </source>
</evidence>
<feature type="region of interest" description="Disordered" evidence="2">
    <location>
        <begin position="39"/>
        <end position="74"/>
    </location>
</feature>
<reference evidence="3 4" key="1">
    <citation type="journal article" date="2024" name="Nat. Commun.">
        <title>Phylogenomics reveals the evolutionary origins of lichenization in chlorophyte algae.</title>
        <authorList>
            <person name="Puginier C."/>
            <person name="Libourel C."/>
            <person name="Otte J."/>
            <person name="Skaloud P."/>
            <person name="Haon M."/>
            <person name="Grisel S."/>
            <person name="Petersen M."/>
            <person name="Berrin J.G."/>
            <person name="Delaux P.M."/>
            <person name="Dal Grande F."/>
            <person name="Keller J."/>
        </authorList>
    </citation>
    <scope>NUCLEOTIDE SEQUENCE [LARGE SCALE GENOMIC DNA]</scope>
    <source>
        <strain evidence="3 4">SAG 216-7</strain>
    </source>
</reference>
<comment type="similarity">
    <text evidence="1">Belongs to the senescence regulator S40 family.</text>
</comment>
<evidence type="ECO:0000313" key="3">
    <source>
        <dbReference type="EMBL" id="KAK9919089.1"/>
    </source>
</evidence>
<name>A0ABR2Z4H4_9CHLO</name>
<keyword evidence="4" id="KW-1185">Reference proteome</keyword>
<evidence type="ECO:0000256" key="2">
    <source>
        <dbReference type="SAM" id="MobiDB-lite"/>
    </source>
</evidence>